<evidence type="ECO:0000313" key="2">
    <source>
        <dbReference type="EMBL" id="MDO7855345.1"/>
    </source>
</evidence>
<proteinExistence type="predicted"/>
<dbReference type="RefSeq" id="WP_210814239.1">
    <property type="nucleotide sequence ID" value="NZ_JARRYG010000001.1"/>
</dbReference>
<dbReference type="AlphaFoldDB" id="A0AA42JWT8"/>
<comment type="caution">
    <text evidence="1">The sequence shown here is derived from an EMBL/GenBank/DDBJ whole genome shotgun (WGS) entry which is preliminary data.</text>
</comment>
<reference evidence="1" key="1">
    <citation type="submission" date="2023-03" db="EMBL/GenBank/DDBJ databases">
        <title>a new species belonging to Providencia genus.</title>
        <authorList>
            <person name="Yang W."/>
            <person name="Hu F."/>
            <person name="Shen S."/>
            <person name="Ding L."/>
            <person name="Yin D."/>
        </authorList>
    </citation>
    <scope>NUCLEOTIDE SEQUENCE</scope>
    <source>
        <strain evidence="1">CRE-3FA-0001</strain>
    </source>
</reference>
<evidence type="ECO:0008006" key="5">
    <source>
        <dbReference type="Google" id="ProtNLM"/>
    </source>
</evidence>
<accession>A0AA42JWT8</accession>
<name>A0AA42JWT8_9GAMM</name>
<gene>
    <name evidence="1" type="ORF">P7V44_00815</name>
    <name evidence="2" type="ORF">Q5E86_02935</name>
</gene>
<reference evidence="2" key="3">
    <citation type="journal article" date="2024" name="Int. J. Antimicrob. Agents">
        <title>Identification of a novel Providencia species showing multi-drug-resistant in three patients with hospital-acquired infection.</title>
        <authorList>
            <person name="Yang W."/>
            <person name="Chen J."/>
            <person name="Yang F."/>
            <person name="Ji P."/>
            <person name="Shen S."/>
            <person name="Yin D."/>
            <person name="Hu F."/>
        </authorList>
    </citation>
    <scope>NUCLEOTIDE SEQUENCE</scope>
    <source>
        <strain evidence="2">CRE-138-0111</strain>
    </source>
</reference>
<evidence type="ECO:0000313" key="1">
    <source>
        <dbReference type="EMBL" id="MDG4694776.1"/>
    </source>
</evidence>
<sequence length="272" mass="31987">MFLKKNQEIISELSRLSMSGKSDLEKKPTHVIANIFDVDPDTEIYKIMQFEYFKDDVSNDQLTHIFPSKDTWGDPYENLLLTHKFKDDLTGQPLYLTGIVSDLYATCWTMEKEENIDHWESFSRNNSAVRIKSTPKKLLSSLMNINDKFFSLHHYMGRVIYEEIDDLFNYFADPCWEKHLDNQGQGAALALMRLQEDLSFEQEVRLVYQYNPNDNQWVRENVIQYNNICKVPMIWSGILDEIIYSKSVNLTELNDLINKKNIQCPIIKSDIF</sequence>
<dbReference type="Proteomes" id="UP001176478">
    <property type="component" value="Unassembled WGS sequence"/>
</dbReference>
<evidence type="ECO:0000313" key="3">
    <source>
        <dbReference type="Proteomes" id="UP001156701"/>
    </source>
</evidence>
<keyword evidence="4" id="KW-1185">Reference proteome</keyword>
<dbReference type="EMBL" id="JARRYG010000001">
    <property type="protein sequence ID" value="MDG4694776.1"/>
    <property type="molecule type" value="Genomic_DNA"/>
</dbReference>
<organism evidence="1 3">
    <name type="scientific">Providencia huashanensis</name>
    <dbReference type="NCBI Taxonomy" id="3037798"/>
    <lineage>
        <taxon>Bacteria</taxon>
        <taxon>Pseudomonadati</taxon>
        <taxon>Pseudomonadota</taxon>
        <taxon>Gammaproteobacteria</taxon>
        <taxon>Enterobacterales</taxon>
        <taxon>Morganellaceae</taxon>
        <taxon>Providencia</taxon>
    </lineage>
</organism>
<dbReference type="Proteomes" id="UP001156701">
    <property type="component" value="Unassembled WGS sequence"/>
</dbReference>
<reference evidence="2" key="2">
    <citation type="submission" date="2023-07" db="EMBL/GenBank/DDBJ databases">
        <authorList>
            <person name="Yang W."/>
            <person name="Chen J."/>
            <person name="Ji P."/>
            <person name="Hu F."/>
        </authorList>
    </citation>
    <scope>NUCLEOTIDE SEQUENCE</scope>
    <source>
        <strain evidence="2">CRE-138-0111</strain>
    </source>
</reference>
<dbReference type="EMBL" id="JAUQTG010000001">
    <property type="protein sequence ID" value="MDO7855345.1"/>
    <property type="molecule type" value="Genomic_DNA"/>
</dbReference>
<evidence type="ECO:0000313" key="4">
    <source>
        <dbReference type="Proteomes" id="UP001176478"/>
    </source>
</evidence>
<protein>
    <recommendedName>
        <fullName evidence="5">DUF2971 domain-containing protein</fullName>
    </recommendedName>
</protein>